<feature type="compositionally biased region" description="Basic and acidic residues" evidence="1">
    <location>
        <begin position="261"/>
        <end position="270"/>
    </location>
</feature>
<feature type="region of interest" description="Disordered" evidence="1">
    <location>
        <begin position="14"/>
        <end position="33"/>
    </location>
</feature>
<evidence type="ECO:0000313" key="3">
    <source>
        <dbReference type="Proteomes" id="UP000002630"/>
    </source>
</evidence>
<evidence type="ECO:0000256" key="1">
    <source>
        <dbReference type="SAM" id="MobiDB-lite"/>
    </source>
</evidence>
<sequence>MCCAHRSGGTGFGLEDRVTRGVTPTGGDDNAGLKAARPAQSLSRLPVAVVKSMLQKNIRRGRAEAAVRCALELALKSWSDAIRRVLVIIVEDSLLHPAAPLLTWLMVATSKGYRPPLRLLEAFLCVVHETAACPVTGGSNSSFLEGEKASTSGEGTVLAKGSGSTDKTPVTSQRQPPSPPRFDHKTFPLARPRDQDAGYANREDLVDILQPFGYAHESVLSALEGNGWTAFLVAAHAGTGMPPALRTHVLAHVVGVGSGRAGERAGDMKQKSSSGAGGGAGGGGGGGEKMSTAASTATPPNRLGPIIREADAILSGVDFHCSGVLDELLRSTAVAARVGKAISESRGPRSNDVGDSASSELELVGVRQAAKQAMWACSSGINTRRLRVAFLREAGEESEETEVAEGNGGCCLSSPGYLEETERVVGVGEDGVSLPVGNGGGSSSGIDARVWAAMSSDVSGWTTKFVRGRLSRG</sequence>
<feature type="compositionally biased region" description="Polar residues" evidence="1">
    <location>
        <begin position="162"/>
        <end position="175"/>
    </location>
</feature>
<feature type="region of interest" description="Disordered" evidence="1">
    <location>
        <begin position="259"/>
        <end position="303"/>
    </location>
</feature>
<dbReference type="eggNOG" id="ENOG502S5HM">
    <property type="taxonomic scope" value="Eukaryota"/>
</dbReference>
<feature type="compositionally biased region" description="Basic and acidic residues" evidence="1">
    <location>
        <begin position="181"/>
        <end position="196"/>
    </location>
</feature>
<feature type="compositionally biased region" description="Gly residues" evidence="1">
    <location>
        <begin position="275"/>
        <end position="288"/>
    </location>
</feature>
<dbReference type="EMBL" id="FN649733">
    <property type="protein sequence ID" value="CBJ27183.1"/>
    <property type="molecule type" value="Genomic_DNA"/>
</dbReference>
<organism evidence="2 3">
    <name type="scientific">Ectocarpus siliculosus</name>
    <name type="common">Brown alga</name>
    <name type="synonym">Conferva siliculosa</name>
    <dbReference type="NCBI Taxonomy" id="2880"/>
    <lineage>
        <taxon>Eukaryota</taxon>
        <taxon>Sar</taxon>
        <taxon>Stramenopiles</taxon>
        <taxon>Ochrophyta</taxon>
        <taxon>PX clade</taxon>
        <taxon>Phaeophyceae</taxon>
        <taxon>Ectocarpales</taxon>
        <taxon>Ectocarpaceae</taxon>
        <taxon>Ectocarpus</taxon>
    </lineage>
</organism>
<accession>D7G4U0</accession>
<reference evidence="2 3" key="1">
    <citation type="journal article" date="2010" name="Nature">
        <title>The Ectocarpus genome and the independent evolution of multicellularity in brown algae.</title>
        <authorList>
            <person name="Cock J.M."/>
            <person name="Sterck L."/>
            <person name="Rouze P."/>
            <person name="Scornet D."/>
            <person name="Allen A.E."/>
            <person name="Amoutzias G."/>
            <person name="Anthouard V."/>
            <person name="Artiguenave F."/>
            <person name="Aury J.M."/>
            <person name="Badger J.H."/>
            <person name="Beszteri B."/>
            <person name="Billiau K."/>
            <person name="Bonnet E."/>
            <person name="Bothwell J.H."/>
            <person name="Bowler C."/>
            <person name="Boyen C."/>
            <person name="Brownlee C."/>
            <person name="Carrano C.J."/>
            <person name="Charrier B."/>
            <person name="Cho G.Y."/>
            <person name="Coelho S.M."/>
            <person name="Collen J."/>
            <person name="Corre E."/>
            <person name="Da Silva C."/>
            <person name="Delage L."/>
            <person name="Delaroque N."/>
            <person name="Dittami S.M."/>
            <person name="Doulbeau S."/>
            <person name="Elias M."/>
            <person name="Farnham G."/>
            <person name="Gachon C.M."/>
            <person name="Gschloessl B."/>
            <person name="Heesch S."/>
            <person name="Jabbari K."/>
            <person name="Jubin C."/>
            <person name="Kawai H."/>
            <person name="Kimura K."/>
            <person name="Kloareg B."/>
            <person name="Kupper F.C."/>
            <person name="Lang D."/>
            <person name="Le Bail A."/>
            <person name="Leblanc C."/>
            <person name="Lerouge P."/>
            <person name="Lohr M."/>
            <person name="Lopez P.J."/>
            <person name="Martens C."/>
            <person name="Maumus F."/>
            <person name="Michel G."/>
            <person name="Miranda-Saavedra D."/>
            <person name="Morales J."/>
            <person name="Moreau H."/>
            <person name="Motomura T."/>
            <person name="Nagasato C."/>
            <person name="Napoli C.A."/>
            <person name="Nelson D.R."/>
            <person name="Nyvall-Collen P."/>
            <person name="Peters A.F."/>
            <person name="Pommier C."/>
            <person name="Potin P."/>
            <person name="Poulain J."/>
            <person name="Quesneville H."/>
            <person name="Read B."/>
            <person name="Rensing S.A."/>
            <person name="Ritter A."/>
            <person name="Rousvoal S."/>
            <person name="Samanta M."/>
            <person name="Samson G."/>
            <person name="Schroeder D.C."/>
            <person name="Segurens B."/>
            <person name="Strittmatter M."/>
            <person name="Tonon T."/>
            <person name="Tregear J.W."/>
            <person name="Valentin K."/>
            <person name="von Dassow P."/>
            <person name="Yamagishi T."/>
            <person name="Van de Peer Y."/>
            <person name="Wincker P."/>
        </authorList>
    </citation>
    <scope>NUCLEOTIDE SEQUENCE [LARGE SCALE GENOMIC DNA]</scope>
    <source>
        <strain evidence="3">Ec32 / CCAP1310/4</strain>
    </source>
</reference>
<dbReference type="InParanoid" id="D7G4U0"/>
<dbReference type="Gene3D" id="1.20.272.10">
    <property type="match status" value="1"/>
</dbReference>
<keyword evidence="3" id="KW-1185">Reference proteome</keyword>
<proteinExistence type="predicted"/>
<dbReference type="AlphaFoldDB" id="D7G4U0"/>
<protein>
    <submittedName>
        <fullName evidence="2">Uncharacterized protein</fullName>
    </submittedName>
</protein>
<gene>
    <name evidence="2" type="ORF">Esi_0058_0083</name>
</gene>
<dbReference type="OrthoDB" id="47990at2759"/>
<dbReference type="EMBL" id="FN648796">
    <property type="protein sequence ID" value="CBJ27183.1"/>
    <property type="molecule type" value="Genomic_DNA"/>
</dbReference>
<feature type="region of interest" description="Disordered" evidence="1">
    <location>
        <begin position="153"/>
        <end position="196"/>
    </location>
</feature>
<name>D7G4U0_ECTSI</name>
<evidence type="ECO:0000313" key="2">
    <source>
        <dbReference type="EMBL" id="CBJ27183.1"/>
    </source>
</evidence>
<dbReference type="Proteomes" id="UP000002630">
    <property type="component" value="Linkage Group LG08"/>
</dbReference>